<feature type="domain" description="Tn3 transposase DDE" evidence="5">
    <location>
        <begin position="567"/>
        <end position="868"/>
    </location>
</feature>
<feature type="domain" description="DUF4158" evidence="6">
    <location>
        <begin position="7"/>
        <end position="140"/>
    </location>
</feature>
<dbReference type="InterPro" id="IPR047653">
    <property type="entry name" value="Tn3-like_transpos"/>
</dbReference>
<comment type="caution">
    <text evidence="7">The sequence shown here is derived from an EMBL/GenBank/DDBJ whole genome shotgun (WGS) entry which is preliminary data.</text>
</comment>
<dbReference type="NCBIfam" id="NF033527">
    <property type="entry name" value="transpos_Tn3"/>
    <property type="match status" value="1"/>
</dbReference>
<evidence type="ECO:0000256" key="2">
    <source>
        <dbReference type="ARBA" id="ARBA00022578"/>
    </source>
</evidence>
<name>A0ABV5UPH8_9MICC</name>
<accession>A0ABV5UPH8</accession>
<reference evidence="7 8" key="1">
    <citation type="submission" date="2024-09" db="EMBL/GenBank/DDBJ databases">
        <authorList>
            <person name="Sun Q."/>
            <person name="Mori K."/>
        </authorList>
    </citation>
    <scope>NUCLEOTIDE SEQUENCE [LARGE SCALE GENOMIC DNA]</scope>
    <source>
        <strain evidence="7 8">JCM 13519</strain>
    </source>
</reference>
<keyword evidence="4" id="KW-0233">DNA recombination</keyword>
<evidence type="ECO:0000259" key="5">
    <source>
        <dbReference type="Pfam" id="PF01526"/>
    </source>
</evidence>
<evidence type="ECO:0000256" key="4">
    <source>
        <dbReference type="ARBA" id="ARBA00023172"/>
    </source>
</evidence>
<keyword evidence="3" id="KW-0238">DNA-binding</keyword>
<evidence type="ECO:0000313" key="8">
    <source>
        <dbReference type="Proteomes" id="UP001589536"/>
    </source>
</evidence>
<dbReference type="InterPro" id="IPR002513">
    <property type="entry name" value="Tn3_Tnp_DDE_dom"/>
</dbReference>
<keyword evidence="2" id="KW-0815">Transposition</keyword>
<dbReference type="RefSeq" id="WP_345046088.1">
    <property type="nucleotide sequence ID" value="NZ_BAABED010000001.1"/>
</dbReference>
<gene>
    <name evidence="7" type="ORF">ACFFPI_09850</name>
</gene>
<organism evidence="7 8">
    <name type="scientific">Arthrobacter methylotrophus</name>
    <dbReference type="NCBI Taxonomy" id="121291"/>
    <lineage>
        <taxon>Bacteria</taxon>
        <taxon>Bacillati</taxon>
        <taxon>Actinomycetota</taxon>
        <taxon>Actinomycetes</taxon>
        <taxon>Micrococcales</taxon>
        <taxon>Micrococcaceae</taxon>
        <taxon>Arthrobacter</taxon>
    </lineage>
</organism>
<protein>
    <submittedName>
        <fullName evidence="7">Tn3 family transposase</fullName>
    </submittedName>
</protein>
<evidence type="ECO:0000256" key="3">
    <source>
        <dbReference type="ARBA" id="ARBA00023125"/>
    </source>
</evidence>
<evidence type="ECO:0000259" key="6">
    <source>
        <dbReference type="Pfam" id="PF13700"/>
    </source>
</evidence>
<evidence type="ECO:0000313" key="7">
    <source>
        <dbReference type="EMBL" id="MFB9714426.1"/>
    </source>
</evidence>
<keyword evidence="8" id="KW-1185">Reference proteome</keyword>
<dbReference type="Pfam" id="PF01526">
    <property type="entry name" value="DDE_Tnp_Tn3"/>
    <property type="match status" value="1"/>
</dbReference>
<dbReference type="EMBL" id="JBHMBH010000020">
    <property type="protein sequence ID" value="MFB9714426.1"/>
    <property type="molecule type" value="Genomic_DNA"/>
</dbReference>
<dbReference type="InterPro" id="IPR025296">
    <property type="entry name" value="DUF4158"/>
</dbReference>
<dbReference type="Proteomes" id="UP001589536">
    <property type="component" value="Unassembled WGS sequence"/>
</dbReference>
<sequence>MGLELTSELLDSWTLVDDDVALMGRKSGAIRAGFAVLLKFFQQHARFPVGPSDLPLGALNYVAAQISVPIDALGPYWDGRSIKYHRAERSHFGFREFTSADEARLAGWLAERVCPSEVRESALVEALLSRCRQERIEPPGRAGRIVGAGRALFEQRLRADVVKVLGQDGAAGLEALVADGTAGSLLSVLKTDPGPAGLESLLAEVEKLSAAQALDLAPGLFAGVSEKVVSAWRARAARMYPSDFWNAPRPVRLTLLAALCHQRTAEIADCLIDLLLVLVLKINTSAVKKVEKELTEDLQRVHGKTALLFKLAETAVACPDETVRKTVFPVVSEKTLRQLVQEAKANETVFQGKVRTVLRGSYSNHYRRMLPALLSVLRFRCHNTAFRPIMDAIALLERYADAGSKSQFFAPGEVVPVAGVVPRSWEGAVRDEKGRIERIPYELCLLVSLRGALRRREVFVDGAGKWRDPEEDLPQDFDASRELHYEALRKPLDPARFIFDLQSRMTRTLEHLDNGLLADTTGGVRITKRRGAPWIKVPKLEKLEEPANLGKLKDEVLARWGTLDLLEVLKEADFLTGFTGEFVSVASREVLDRDTLRKRLLLCLFGLGTNMGIKAVTDAGGHGETERELRHVRRTFITKDNLRQAIVKVVNATFEARNPNWWGEGNACASDSKKFGSWESNLMTEWHNRYGGPGVMIYWHVEKKSTCIYSQLKNCSSSEVAAMIEGILRHDTDAEIEANYVDTHGASIVGFAFTELLGFRLLPRLKNIGSIRLYRTSNDEAYAEINDVLSRPINWDLIAQQYDQMVKYATALKLGTAESETILRRFTRGGPKHPTYQALEELGRAVRTIFAADYLASEGLRREINSGLQ</sequence>
<proteinExistence type="inferred from homology"/>
<comment type="similarity">
    <text evidence="1">Belongs to the transposase 7 family.</text>
</comment>
<evidence type="ECO:0000256" key="1">
    <source>
        <dbReference type="ARBA" id="ARBA00009402"/>
    </source>
</evidence>
<dbReference type="Pfam" id="PF13700">
    <property type="entry name" value="DUF4158"/>
    <property type="match status" value="1"/>
</dbReference>